<dbReference type="SMART" id="SM00047">
    <property type="entry name" value="LYZ2"/>
    <property type="match status" value="1"/>
</dbReference>
<dbReference type="PANTHER" id="PTHR33308">
    <property type="entry name" value="PEPTIDOGLYCAN HYDROLASE FLGJ"/>
    <property type="match status" value="1"/>
</dbReference>
<dbReference type="RefSeq" id="WP_077276383.1">
    <property type="nucleotide sequence ID" value="NZ_CP019609.1"/>
</dbReference>
<dbReference type="Gene3D" id="4.10.80.30">
    <property type="entry name" value="DNA polymerase, domain 6"/>
    <property type="match status" value="1"/>
</dbReference>
<organism evidence="3 4">
    <name type="scientific">Vagococcus penaei</name>
    <dbReference type="NCBI Taxonomy" id="633807"/>
    <lineage>
        <taxon>Bacteria</taxon>
        <taxon>Bacillati</taxon>
        <taxon>Bacillota</taxon>
        <taxon>Bacilli</taxon>
        <taxon>Lactobacillales</taxon>
        <taxon>Enterococcaceae</taxon>
        <taxon>Vagococcus</taxon>
    </lineage>
</organism>
<dbReference type="PANTHER" id="PTHR33308:SF10">
    <property type="entry name" value="EXO-GLUCOSAMINIDASE LYTG"/>
    <property type="match status" value="1"/>
</dbReference>
<dbReference type="Proteomes" id="UP000188246">
    <property type="component" value="Chromosome"/>
</dbReference>
<dbReference type="EMBL" id="CP019609">
    <property type="protein sequence ID" value="AQP54307.1"/>
    <property type="molecule type" value="Genomic_DNA"/>
</dbReference>
<dbReference type="OrthoDB" id="977752at2"/>
<accession>A0A1Q2D7H6</accession>
<name>A0A1Q2D7H6_9ENTE</name>
<evidence type="ECO:0000256" key="2">
    <source>
        <dbReference type="ARBA" id="ARBA00022801"/>
    </source>
</evidence>
<keyword evidence="2" id="KW-0378">Hydrolase</keyword>
<gene>
    <name evidence="3" type="ORF">BW732_08785</name>
</gene>
<dbReference type="GO" id="GO:0004040">
    <property type="term" value="F:amidase activity"/>
    <property type="evidence" value="ECO:0007669"/>
    <property type="project" value="InterPro"/>
</dbReference>
<dbReference type="PRINTS" id="PR01002">
    <property type="entry name" value="FLGFLGJ"/>
</dbReference>
<proteinExistence type="inferred from homology"/>
<keyword evidence="4" id="KW-1185">Reference proteome</keyword>
<dbReference type="InterPro" id="IPR051056">
    <property type="entry name" value="Glycosyl_Hydrolase_73"/>
</dbReference>
<reference evidence="3 4" key="1">
    <citation type="journal article" date="2010" name="Int. J. Syst. Evol. Microbiol.">
        <title>Vagococcus penaei sp. nov., isolated from spoilage microbiota of cooked shrimp (Penaeus vannamei).</title>
        <authorList>
            <person name="Jaffres E."/>
            <person name="Prevost H."/>
            <person name="Rossero A."/>
            <person name="Joffraud J.J."/>
            <person name="Dousset X."/>
        </authorList>
    </citation>
    <scope>NUCLEOTIDE SEQUENCE [LARGE SCALE GENOMIC DNA]</scope>
    <source>
        <strain evidence="3 4">CD276</strain>
    </source>
</reference>
<dbReference type="AlphaFoldDB" id="A0A1Q2D7H6"/>
<evidence type="ECO:0000256" key="1">
    <source>
        <dbReference type="ARBA" id="ARBA00010266"/>
    </source>
</evidence>
<dbReference type="KEGG" id="vpi:BW732_08785"/>
<evidence type="ECO:0000313" key="3">
    <source>
        <dbReference type="EMBL" id="AQP54307.1"/>
    </source>
</evidence>
<protein>
    <submittedName>
        <fullName evidence="3">Uncharacterized protein</fullName>
    </submittedName>
</protein>
<comment type="similarity">
    <text evidence="1">Belongs to the glycosyl hydrolase 73 family.</text>
</comment>
<dbReference type="STRING" id="633807.BW732_08785"/>
<dbReference type="Pfam" id="PF01832">
    <property type="entry name" value="Glucosaminidase"/>
    <property type="match status" value="1"/>
</dbReference>
<dbReference type="InterPro" id="IPR002901">
    <property type="entry name" value="MGlyc_endo_b_GlcNAc-like_dom"/>
</dbReference>
<evidence type="ECO:0000313" key="4">
    <source>
        <dbReference type="Proteomes" id="UP000188246"/>
    </source>
</evidence>
<dbReference type="Gene3D" id="1.10.530.10">
    <property type="match status" value="1"/>
</dbReference>
<sequence length="206" mass="23582">MVKKKYKSRQKNKMPMILIAIISFVGFFVFFVAIRGLSDNTPITDNPEQQNQRQNKEFVQELLPVAKQIQEQYGLLPSISIGQAILESDWGTSELSAKYNNLFGIKSFSPEDDFVKLKTKEFKDGKWIEVSANFKVYKNWEECMLDHAALFAHGVDWDPYLYNGVLLADNYQTAASALQVAGYATDPTYAKKIVDVIESHKLYQYD</sequence>